<dbReference type="GO" id="GO:0043539">
    <property type="term" value="F:protein serine/threonine kinase activator activity"/>
    <property type="evidence" value="ECO:0007669"/>
    <property type="project" value="InterPro"/>
</dbReference>
<sequence>MDPSNHQNNPIETPFLLVDQRRDRFFVMHAIGNTSDGVVVRKAVLSADFDTWANFLNQHDQSTPIKDVFVAVKMVGITQDVILQALRVDVERSLKVPYHQNILGIRKPFHYSRYYSVVLPLMDLGSLRSIMTSRFPYGLPEVCIIVVLREILRGLSLIHSKGLIHGQINAGHVFFNAKSEIRLAFGASVYDDVQDSPESTSQYLPHNSICHWAAAPEVYHRDTFICERSDVWLIGITALELAYGGLKVFNRDDLESRLKTILTQKALPREWGDTTSEGGFKRFASSLFKKGKFSKSFENMVVNCFEFEAKWRPTVQELLEHEAFTQCQSDVFCLNNILRNK</sequence>
<dbReference type="GO" id="GO:0004672">
    <property type="term" value="F:protein kinase activity"/>
    <property type="evidence" value="ECO:0007669"/>
    <property type="project" value="InterPro"/>
</dbReference>
<name>A0AAV6YAQ1_9LAMI</name>
<dbReference type="InterPro" id="IPR011009">
    <property type="entry name" value="Kinase-like_dom_sf"/>
</dbReference>
<dbReference type="Proteomes" id="UP000826271">
    <property type="component" value="Unassembled WGS sequence"/>
</dbReference>
<evidence type="ECO:0000256" key="1">
    <source>
        <dbReference type="ARBA" id="ARBA00008874"/>
    </source>
</evidence>
<dbReference type="EMBL" id="WHWC01000001">
    <property type="protein sequence ID" value="KAG8391743.1"/>
    <property type="molecule type" value="Genomic_DNA"/>
</dbReference>
<feature type="domain" description="Protein kinase" evidence="2">
    <location>
        <begin position="25"/>
        <end position="324"/>
    </location>
</feature>
<reference evidence="3" key="1">
    <citation type="submission" date="2019-10" db="EMBL/GenBank/DDBJ databases">
        <authorList>
            <person name="Zhang R."/>
            <person name="Pan Y."/>
            <person name="Wang J."/>
            <person name="Ma R."/>
            <person name="Yu S."/>
        </authorList>
    </citation>
    <scope>NUCLEOTIDE SEQUENCE</scope>
    <source>
        <strain evidence="3">LA-IB0</strain>
        <tissue evidence="3">Leaf</tissue>
    </source>
</reference>
<evidence type="ECO:0000313" key="3">
    <source>
        <dbReference type="EMBL" id="KAG8391743.1"/>
    </source>
</evidence>
<organism evidence="3 4">
    <name type="scientific">Buddleja alternifolia</name>
    <dbReference type="NCBI Taxonomy" id="168488"/>
    <lineage>
        <taxon>Eukaryota</taxon>
        <taxon>Viridiplantae</taxon>
        <taxon>Streptophyta</taxon>
        <taxon>Embryophyta</taxon>
        <taxon>Tracheophyta</taxon>
        <taxon>Spermatophyta</taxon>
        <taxon>Magnoliopsida</taxon>
        <taxon>eudicotyledons</taxon>
        <taxon>Gunneridae</taxon>
        <taxon>Pentapetalae</taxon>
        <taxon>asterids</taxon>
        <taxon>lamiids</taxon>
        <taxon>Lamiales</taxon>
        <taxon>Scrophulariaceae</taxon>
        <taxon>Buddlejeae</taxon>
        <taxon>Buddleja</taxon>
    </lineage>
</organism>
<keyword evidence="4" id="KW-1185">Reference proteome</keyword>
<dbReference type="AlphaFoldDB" id="A0AAV6YAQ1"/>
<dbReference type="Gene3D" id="1.10.510.10">
    <property type="entry name" value="Transferase(Phosphotransferase) domain 1"/>
    <property type="match status" value="1"/>
</dbReference>
<comment type="caution">
    <text evidence="3">The sequence shown here is derived from an EMBL/GenBank/DDBJ whole genome shotgun (WGS) entry which is preliminary data.</text>
</comment>
<dbReference type="PANTHER" id="PTHR48014:SF3">
    <property type="entry name" value="PROTEIN KINASE DOMAIN-CONTAINING PROTEIN"/>
    <property type="match status" value="1"/>
</dbReference>
<dbReference type="InterPro" id="IPR000719">
    <property type="entry name" value="Prot_kinase_dom"/>
</dbReference>
<dbReference type="PANTHER" id="PTHR48014">
    <property type="entry name" value="SERINE/THREONINE-PROTEIN KINASE FRAY2"/>
    <property type="match status" value="1"/>
</dbReference>
<gene>
    <name evidence="3" type="ORF">BUALT_Bualt01G0218800</name>
</gene>
<dbReference type="PROSITE" id="PS50011">
    <property type="entry name" value="PROTEIN_KINASE_DOM"/>
    <property type="match status" value="1"/>
</dbReference>
<proteinExistence type="inferred from homology"/>
<dbReference type="InterPro" id="IPR047173">
    <property type="entry name" value="STRAD_A/B-like"/>
</dbReference>
<accession>A0AAV6YAQ1</accession>
<evidence type="ECO:0000313" key="4">
    <source>
        <dbReference type="Proteomes" id="UP000826271"/>
    </source>
</evidence>
<dbReference type="Pfam" id="PF00069">
    <property type="entry name" value="Pkinase"/>
    <property type="match status" value="1"/>
</dbReference>
<dbReference type="GO" id="GO:0005524">
    <property type="term" value="F:ATP binding"/>
    <property type="evidence" value="ECO:0007669"/>
    <property type="project" value="InterPro"/>
</dbReference>
<comment type="similarity">
    <text evidence="1">Belongs to the protein kinase superfamily. STE Ser/Thr protein kinase family. STE20 subfamily.</text>
</comment>
<evidence type="ECO:0000259" key="2">
    <source>
        <dbReference type="PROSITE" id="PS50011"/>
    </source>
</evidence>
<dbReference type="SUPFAM" id="SSF56112">
    <property type="entry name" value="Protein kinase-like (PK-like)"/>
    <property type="match status" value="1"/>
</dbReference>
<protein>
    <recommendedName>
        <fullName evidence="2">Protein kinase domain-containing protein</fullName>
    </recommendedName>
</protein>